<proteinExistence type="predicted"/>
<protein>
    <submittedName>
        <fullName evidence="1">Uncharacterized protein</fullName>
    </submittedName>
</protein>
<evidence type="ECO:0000313" key="1">
    <source>
        <dbReference type="EMBL" id="SDG38060.1"/>
    </source>
</evidence>
<dbReference type="Proteomes" id="UP000199399">
    <property type="component" value="Unassembled WGS sequence"/>
</dbReference>
<keyword evidence="2" id="KW-1185">Reference proteome</keyword>
<sequence length="145" mass="16167">MLKGRVERDQLTVHVEEALDAAVATLEAISEAKGTKALEGATLQDVLNVESRIADSTIFAPGEHRLLKELAKRFDQIIENATTYYEVHDDLCDTMPPQVAWFVNVDGLAARELRDCLRELSARLATVENFTTAEQIAEQIRIDLT</sequence>
<name>A0A1G7TU17_9RHOB</name>
<dbReference type="AlphaFoldDB" id="A0A1G7TU17"/>
<evidence type="ECO:0000313" key="2">
    <source>
        <dbReference type="Proteomes" id="UP000199399"/>
    </source>
</evidence>
<accession>A0A1G7TU17</accession>
<reference evidence="2" key="1">
    <citation type="submission" date="2016-10" db="EMBL/GenBank/DDBJ databases">
        <authorList>
            <person name="Varghese N."/>
            <person name="Submissions S."/>
        </authorList>
    </citation>
    <scope>NUCLEOTIDE SEQUENCE [LARGE SCALE GENOMIC DNA]</scope>
    <source>
        <strain evidence="2">DSM 16477</strain>
    </source>
</reference>
<organism evidence="1 2">
    <name type="scientific">Sulfitobacter delicatus</name>
    <dbReference type="NCBI Taxonomy" id="218672"/>
    <lineage>
        <taxon>Bacteria</taxon>
        <taxon>Pseudomonadati</taxon>
        <taxon>Pseudomonadota</taxon>
        <taxon>Alphaproteobacteria</taxon>
        <taxon>Rhodobacterales</taxon>
        <taxon>Roseobacteraceae</taxon>
        <taxon>Sulfitobacter</taxon>
    </lineage>
</organism>
<dbReference type="EMBL" id="FNBP01000007">
    <property type="protein sequence ID" value="SDG38060.1"/>
    <property type="molecule type" value="Genomic_DNA"/>
</dbReference>
<gene>
    <name evidence="1" type="ORF">SAMN04489759_10741</name>
</gene>